<evidence type="ECO:0000256" key="3">
    <source>
        <dbReference type="ARBA" id="ARBA00023002"/>
    </source>
</evidence>
<dbReference type="EMBL" id="ONZQ02000006">
    <property type="protein sequence ID" value="SPO02108.1"/>
    <property type="molecule type" value="Genomic_DNA"/>
</dbReference>
<dbReference type="InterPro" id="IPR050740">
    <property type="entry name" value="Aldehyde_DH_Superfamily"/>
</dbReference>
<dbReference type="GO" id="GO:0004777">
    <property type="term" value="F:succinate-semialdehyde dehydrogenase (NAD+) activity"/>
    <property type="evidence" value="ECO:0007669"/>
    <property type="project" value="TreeGrafter"/>
</dbReference>
<dbReference type="PANTHER" id="PTHR43353:SF6">
    <property type="entry name" value="CYTOPLASMIC ALDEHYDE DEHYDROGENASE (EUROFUNG)"/>
    <property type="match status" value="1"/>
</dbReference>
<feature type="active site" evidence="4">
    <location>
        <position position="255"/>
    </location>
</feature>
<dbReference type="InterPro" id="IPR029510">
    <property type="entry name" value="Ald_DH_CS_GLU"/>
</dbReference>
<keyword evidence="2" id="KW-0521">NADP</keyword>
<evidence type="ECO:0000256" key="4">
    <source>
        <dbReference type="PROSITE-ProRule" id="PRU10007"/>
    </source>
</evidence>
<evidence type="ECO:0000313" key="8">
    <source>
        <dbReference type="Proteomes" id="UP001187682"/>
    </source>
</evidence>
<dbReference type="AlphaFoldDB" id="A0AAE8MZ43"/>
<evidence type="ECO:0000256" key="1">
    <source>
        <dbReference type="ARBA" id="ARBA00009986"/>
    </source>
</evidence>
<dbReference type="InterPro" id="IPR016163">
    <property type="entry name" value="Ald_DH_C"/>
</dbReference>
<proteinExistence type="inferred from homology"/>
<dbReference type="GO" id="GO:0009450">
    <property type="term" value="P:gamma-aminobutyric acid catabolic process"/>
    <property type="evidence" value="ECO:0007669"/>
    <property type="project" value="TreeGrafter"/>
</dbReference>
<dbReference type="InterPro" id="IPR016161">
    <property type="entry name" value="Ald_DH/histidinol_DH"/>
</dbReference>
<name>A0AAE8MZ43_9PEZI</name>
<dbReference type="InterPro" id="IPR015590">
    <property type="entry name" value="Aldehyde_DH_dom"/>
</dbReference>
<keyword evidence="3 5" id="KW-0560">Oxidoreductase</keyword>
<dbReference type="PROSITE" id="PS00687">
    <property type="entry name" value="ALDEHYDE_DEHYDR_GLU"/>
    <property type="match status" value="1"/>
</dbReference>
<dbReference type="FunFam" id="3.40.605.10:FF:000012">
    <property type="entry name" value="NAD-dependent succinate-semialdehyde dehydrogenase"/>
    <property type="match status" value="1"/>
</dbReference>
<comment type="similarity">
    <text evidence="1 5">Belongs to the aldehyde dehydrogenase family.</text>
</comment>
<comment type="caution">
    <text evidence="7">The sequence shown here is derived from an EMBL/GenBank/DDBJ whole genome shotgun (WGS) entry which is preliminary data.</text>
</comment>
<evidence type="ECO:0000259" key="6">
    <source>
        <dbReference type="Pfam" id="PF00171"/>
    </source>
</evidence>
<keyword evidence="8" id="KW-1185">Reference proteome</keyword>
<reference evidence="7" key="1">
    <citation type="submission" date="2018-03" db="EMBL/GenBank/DDBJ databases">
        <authorList>
            <person name="Guldener U."/>
        </authorList>
    </citation>
    <scope>NUCLEOTIDE SEQUENCE</scope>
</reference>
<evidence type="ECO:0000256" key="2">
    <source>
        <dbReference type="ARBA" id="ARBA00022857"/>
    </source>
</evidence>
<evidence type="ECO:0000313" key="7">
    <source>
        <dbReference type="EMBL" id="SPO02108.1"/>
    </source>
</evidence>
<feature type="domain" description="Aldehyde dehydrogenase" evidence="6">
    <location>
        <begin position="23"/>
        <end position="475"/>
    </location>
</feature>
<accession>A0AAE8MZ43</accession>
<gene>
    <name evidence="7" type="ORF">DNG_04781</name>
</gene>
<dbReference type="PANTHER" id="PTHR43353">
    <property type="entry name" value="SUCCINATE-SEMIALDEHYDE DEHYDROGENASE, MITOCHONDRIAL"/>
    <property type="match status" value="1"/>
</dbReference>
<organism evidence="7 8">
    <name type="scientific">Cephalotrichum gorgonifer</name>
    <dbReference type="NCBI Taxonomy" id="2041049"/>
    <lineage>
        <taxon>Eukaryota</taxon>
        <taxon>Fungi</taxon>
        <taxon>Dikarya</taxon>
        <taxon>Ascomycota</taxon>
        <taxon>Pezizomycotina</taxon>
        <taxon>Sordariomycetes</taxon>
        <taxon>Hypocreomycetidae</taxon>
        <taxon>Microascales</taxon>
        <taxon>Microascaceae</taxon>
        <taxon>Cephalotrichum</taxon>
    </lineage>
</organism>
<dbReference type="SUPFAM" id="SSF53720">
    <property type="entry name" value="ALDH-like"/>
    <property type="match status" value="1"/>
</dbReference>
<dbReference type="Pfam" id="PF00171">
    <property type="entry name" value="Aldedh"/>
    <property type="match status" value="1"/>
</dbReference>
<dbReference type="Gene3D" id="3.40.605.10">
    <property type="entry name" value="Aldehyde Dehydrogenase, Chain A, domain 1"/>
    <property type="match status" value="1"/>
</dbReference>
<evidence type="ECO:0000256" key="5">
    <source>
        <dbReference type="RuleBase" id="RU003345"/>
    </source>
</evidence>
<dbReference type="CDD" id="cd07105">
    <property type="entry name" value="ALDH_SaliADH"/>
    <property type="match status" value="1"/>
</dbReference>
<dbReference type="FunFam" id="3.40.309.10:FF:000010">
    <property type="entry name" value="Gamma-aminobutyraldehyde dehydrogenase"/>
    <property type="match status" value="1"/>
</dbReference>
<dbReference type="Gene3D" id="3.40.309.10">
    <property type="entry name" value="Aldehyde Dehydrogenase, Chain A, domain 2"/>
    <property type="match status" value="1"/>
</dbReference>
<sequence>MASNETLYNVPFFLNGKECGTGSTFEIKSPATGKVLHTCSNASSEDVTKAIESAATALKTWRKMTPGRRRDIFLKAGEIMERRRDELAQTMAEETGASLMWAGFNINVAIDFFKDVAGRVSAIEGSLPATADEGVGAMILKEPYGVVLAIAPWNAPYILSTRAVLFPLAAGNTVILKASEMSPKTMWGVASCLHEAGLPDGVLNTLVHEPANAAAITAQIVGDPNIKMINFTGSTHVGRIIGKLAAENIKPILLELGGKAPAIVWEDADLELAAGSCALGAFLNAGQICMSTERILVHKNVREQFEKLLVTEIEKIFPPSGDAPILIVPAAVEKNKALVQDAIAKGAGLVTGDPNFVGSTATRLRPIVLNGVTAEMDIYKTESFGPTVSIIEVTTEEEAIRIANDTEYGLSAAVFTENLRVGLRLAKEIETGAVHINSMTVHDESTLPHGGAKSSGFGRFNTSSGIDSFLRTKNITFKY</sequence>
<dbReference type="Proteomes" id="UP001187682">
    <property type="component" value="Unassembled WGS sequence"/>
</dbReference>
<dbReference type="InterPro" id="IPR016162">
    <property type="entry name" value="Ald_DH_N"/>
</dbReference>
<protein>
    <submittedName>
        <fullName evidence="7">Related to aldehyde dehydrogenase</fullName>
    </submittedName>
</protein>